<accession>A0ABX4HZ25</accession>
<dbReference type="Gene3D" id="3.10.450.710">
    <property type="entry name" value="Tgt2/MlaC"/>
    <property type="match status" value="1"/>
</dbReference>
<dbReference type="PIRSF" id="PIRSF004649">
    <property type="entry name" value="MlaC"/>
    <property type="match status" value="1"/>
</dbReference>
<organism evidence="1 2">
    <name type="scientific">Microbulbifer flavimaris</name>
    <dbReference type="NCBI Taxonomy" id="1781068"/>
    <lineage>
        <taxon>Bacteria</taxon>
        <taxon>Pseudomonadati</taxon>
        <taxon>Pseudomonadota</taxon>
        <taxon>Gammaproteobacteria</taxon>
        <taxon>Cellvibrionales</taxon>
        <taxon>Microbulbiferaceae</taxon>
        <taxon>Microbulbifer</taxon>
    </lineage>
</organism>
<dbReference type="InterPro" id="IPR042245">
    <property type="entry name" value="Tgt2/MlaC_sf"/>
</dbReference>
<dbReference type="Proteomes" id="UP000218427">
    <property type="component" value="Unassembled WGS sequence"/>
</dbReference>
<sequence>MTLLASKDRFANGRHFVNALSETGRNPLALWLQGVLCTLLLSFWAPAASAAQNPYTVIEGVSQSLLGVIRSNSQYLNSDPQRYYSAVDNVLEPVVDFDFIARGVMGRYAKQASAAQQSRFASTFRRDLVATFARGVASFGEMDVRVVNPGSTPKSNRVNVLQEVRSQEGITKVSYTLVRNRAGQWKLINVILNGVNLGKTFRSQFAQAMQTHGDIDKVIANWSADQVADQVS</sequence>
<keyword evidence="2" id="KW-1185">Reference proteome</keyword>
<dbReference type="PANTHER" id="PTHR36573:SF1">
    <property type="entry name" value="INTERMEMBRANE PHOSPHOLIPID TRANSPORT SYSTEM BINDING PROTEIN MLAC"/>
    <property type="match status" value="1"/>
</dbReference>
<evidence type="ECO:0000313" key="1">
    <source>
        <dbReference type="EMBL" id="PCO05400.1"/>
    </source>
</evidence>
<dbReference type="Pfam" id="PF05494">
    <property type="entry name" value="MlaC"/>
    <property type="match status" value="1"/>
</dbReference>
<comment type="caution">
    <text evidence="1">The sequence shown here is derived from an EMBL/GenBank/DDBJ whole genome shotgun (WGS) entry which is preliminary data.</text>
</comment>
<proteinExistence type="predicted"/>
<evidence type="ECO:0000313" key="2">
    <source>
        <dbReference type="Proteomes" id="UP000218427"/>
    </source>
</evidence>
<gene>
    <name evidence="1" type="ORF">AWR36_005055</name>
</gene>
<reference evidence="1" key="1">
    <citation type="submission" date="2017-08" db="EMBL/GenBank/DDBJ databases">
        <title>Microbulbifer marisrubri sp. nov., a halophilic alphaproteobacterium isolated from marine sediment of the Yellow Sea, China.</title>
        <authorList>
            <person name="Zhang G."/>
            <person name="Xiong Q."/>
        </authorList>
    </citation>
    <scope>NUCLEOTIDE SEQUENCE [LARGE SCALE GENOMIC DNA]</scope>
    <source>
        <strain evidence="1">WRN-8</strain>
    </source>
</reference>
<dbReference type="InterPro" id="IPR008869">
    <property type="entry name" value="MlaC/ttg2D"/>
</dbReference>
<name>A0ABX4HZ25_9GAMM</name>
<dbReference type="EMBL" id="LRFG02000002">
    <property type="protein sequence ID" value="PCO05400.1"/>
    <property type="molecule type" value="Genomic_DNA"/>
</dbReference>
<protein>
    <submittedName>
        <fullName evidence="1">Toluene tolerance protein</fullName>
    </submittedName>
</protein>
<dbReference type="PANTHER" id="PTHR36573">
    <property type="entry name" value="INTERMEMBRANE PHOSPHOLIPID TRANSPORT SYSTEM BINDING PROTEIN MLAC"/>
    <property type="match status" value="1"/>
</dbReference>